<sequence>GDFISAILVFKTVCDALREHGGAATAYQEAVTWLDGVHDILKNLESLPDSIISGTGSAELTKAFDSLNKNAEACLNRVKEFNKKLKKYDPTLGAGAPQGWKRGTWSKANWALYFSKEFEKVREEIGAYTLSITIAFVYLSIFQSLQR</sequence>
<accession>A0A9P4QMH9</accession>
<evidence type="ECO:0008006" key="4">
    <source>
        <dbReference type="Google" id="ProtNLM"/>
    </source>
</evidence>
<dbReference type="EMBL" id="ML996226">
    <property type="protein sequence ID" value="KAF2730097.1"/>
    <property type="molecule type" value="Genomic_DNA"/>
</dbReference>
<feature type="non-terminal residue" evidence="2">
    <location>
        <position position="1"/>
    </location>
</feature>
<evidence type="ECO:0000313" key="2">
    <source>
        <dbReference type="EMBL" id="KAF2730097.1"/>
    </source>
</evidence>
<dbReference type="PANTHER" id="PTHR38886">
    <property type="entry name" value="SESA DOMAIN-CONTAINING PROTEIN"/>
    <property type="match status" value="1"/>
</dbReference>
<comment type="caution">
    <text evidence="2">The sequence shown here is derived from an EMBL/GenBank/DDBJ whole genome shotgun (WGS) entry which is preliminary data.</text>
</comment>
<proteinExistence type="predicted"/>
<dbReference type="AlphaFoldDB" id="A0A9P4QMH9"/>
<evidence type="ECO:0000256" key="1">
    <source>
        <dbReference type="SAM" id="Phobius"/>
    </source>
</evidence>
<evidence type="ECO:0000313" key="3">
    <source>
        <dbReference type="Proteomes" id="UP000799444"/>
    </source>
</evidence>
<dbReference type="PANTHER" id="PTHR38886:SF1">
    <property type="entry name" value="NACHT-NTPASE AND P-LOOP NTPASES N-TERMINAL DOMAIN-CONTAINING PROTEIN"/>
    <property type="match status" value="1"/>
</dbReference>
<gene>
    <name evidence="2" type="ORF">EJ04DRAFT_587172</name>
</gene>
<keyword evidence="3" id="KW-1185">Reference proteome</keyword>
<keyword evidence="1" id="KW-0812">Transmembrane</keyword>
<name>A0A9P4QMH9_9PLEO</name>
<keyword evidence="1" id="KW-1133">Transmembrane helix</keyword>
<dbReference type="Proteomes" id="UP000799444">
    <property type="component" value="Unassembled WGS sequence"/>
</dbReference>
<protein>
    <recommendedName>
        <fullName evidence="4">Fungal N-terminal domain-containing protein</fullName>
    </recommendedName>
</protein>
<dbReference type="OrthoDB" id="3799792at2759"/>
<organism evidence="2 3">
    <name type="scientific">Polyplosphaeria fusca</name>
    <dbReference type="NCBI Taxonomy" id="682080"/>
    <lineage>
        <taxon>Eukaryota</taxon>
        <taxon>Fungi</taxon>
        <taxon>Dikarya</taxon>
        <taxon>Ascomycota</taxon>
        <taxon>Pezizomycotina</taxon>
        <taxon>Dothideomycetes</taxon>
        <taxon>Pleosporomycetidae</taxon>
        <taxon>Pleosporales</taxon>
        <taxon>Tetraplosphaeriaceae</taxon>
        <taxon>Polyplosphaeria</taxon>
    </lineage>
</organism>
<keyword evidence="1" id="KW-0472">Membrane</keyword>
<reference evidence="2" key="1">
    <citation type="journal article" date="2020" name="Stud. Mycol.">
        <title>101 Dothideomycetes genomes: a test case for predicting lifestyles and emergence of pathogens.</title>
        <authorList>
            <person name="Haridas S."/>
            <person name="Albert R."/>
            <person name="Binder M."/>
            <person name="Bloem J."/>
            <person name="Labutti K."/>
            <person name="Salamov A."/>
            <person name="Andreopoulos B."/>
            <person name="Baker S."/>
            <person name="Barry K."/>
            <person name="Bills G."/>
            <person name="Bluhm B."/>
            <person name="Cannon C."/>
            <person name="Castanera R."/>
            <person name="Culley D."/>
            <person name="Daum C."/>
            <person name="Ezra D."/>
            <person name="Gonzalez J."/>
            <person name="Henrissat B."/>
            <person name="Kuo A."/>
            <person name="Liang C."/>
            <person name="Lipzen A."/>
            <person name="Lutzoni F."/>
            <person name="Magnuson J."/>
            <person name="Mondo S."/>
            <person name="Nolan M."/>
            <person name="Ohm R."/>
            <person name="Pangilinan J."/>
            <person name="Park H.-J."/>
            <person name="Ramirez L."/>
            <person name="Alfaro M."/>
            <person name="Sun H."/>
            <person name="Tritt A."/>
            <person name="Yoshinaga Y."/>
            <person name="Zwiers L.-H."/>
            <person name="Turgeon B."/>
            <person name="Goodwin S."/>
            <person name="Spatafora J."/>
            <person name="Crous P."/>
            <person name="Grigoriev I."/>
        </authorList>
    </citation>
    <scope>NUCLEOTIDE SEQUENCE</scope>
    <source>
        <strain evidence="2">CBS 125425</strain>
    </source>
</reference>
<feature type="transmembrane region" description="Helical" evidence="1">
    <location>
        <begin position="125"/>
        <end position="145"/>
    </location>
</feature>